<comment type="caution">
    <text evidence="1">The sequence shown here is derived from an EMBL/GenBank/DDBJ whole genome shotgun (WGS) entry which is preliminary data.</text>
</comment>
<keyword evidence="2" id="KW-1185">Reference proteome</keyword>
<dbReference type="Proteomes" id="UP001497535">
    <property type="component" value="Unassembled WGS sequence"/>
</dbReference>
<evidence type="ECO:0000313" key="2">
    <source>
        <dbReference type="Proteomes" id="UP001497535"/>
    </source>
</evidence>
<organism evidence="1 2">
    <name type="scientific">Meloidogyne enterolobii</name>
    <name type="common">Root-knot nematode worm</name>
    <name type="synonym">Meloidogyne mayaguensis</name>
    <dbReference type="NCBI Taxonomy" id="390850"/>
    <lineage>
        <taxon>Eukaryota</taxon>
        <taxon>Metazoa</taxon>
        <taxon>Ecdysozoa</taxon>
        <taxon>Nematoda</taxon>
        <taxon>Chromadorea</taxon>
        <taxon>Rhabditida</taxon>
        <taxon>Tylenchina</taxon>
        <taxon>Tylenchomorpha</taxon>
        <taxon>Tylenchoidea</taxon>
        <taxon>Meloidogynidae</taxon>
        <taxon>Meloidogyninae</taxon>
        <taxon>Meloidogyne</taxon>
    </lineage>
</organism>
<accession>A0ACB0YT64</accession>
<protein>
    <submittedName>
        <fullName evidence="1">Uncharacterized protein</fullName>
    </submittedName>
</protein>
<evidence type="ECO:0000313" key="1">
    <source>
        <dbReference type="EMBL" id="CAK5061861.1"/>
    </source>
</evidence>
<gene>
    <name evidence="1" type="ORF">MENTE1834_LOCUS16347</name>
</gene>
<name>A0ACB0YT64_MELEN</name>
<dbReference type="EMBL" id="CAVMJV010000018">
    <property type="protein sequence ID" value="CAK5061861.1"/>
    <property type="molecule type" value="Genomic_DNA"/>
</dbReference>
<reference evidence="1" key="1">
    <citation type="submission" date="2023-11" db="EMBL/GenBank/DDBJ databases">
        <authorList>
            <person name="Poullet M."/>
        </authorList>
    </citation>
    <scope>NUCLEOTIDE SEQUENCE</scope>
    <source>
        <strain evidence="1">E1834</strain>
    </source>
</reference>
<proteinExistence type="predicted"/>
<sequence>MVVVVVGCMPFLSFHRASRAAFFFSTLFLLLLVGNALFPHRFFNFFPFYTSHKLISKKLK</sequence>